<dbReference type="CDD" id="cd01948">
    <property type="entry name" value="EAL"/>
    <property type="match status" value="1"/>
</dbReference>
<dbReference type="SMART" id="SM00052">
    <property type="entry name" value="EAL"/>
    <property type="match status" value="1"/>
</dbReference>
<evidence type="ECO:0000259" key="1">
    <source>
        <dbReference type="PROSITE" id="PS50883"/>
    </source>
</evidence>
<dbReference type="AlphaFoldDB" id="A0A485BYN0"/>
<dbReference type="PANTHER" id="PTHR33121:SF70">
    <property type="entry name" value="SIGNALING PROTEIN YKOW"/>
    <property type="match status" value="1"/>
</dbReference>
<name>A0A485BYN0_KLUCR</name>
<dbReference type="Pfam" id="PF00563">
    <property type="entry name" value="EAL"/>
    <property type="match status" value="1"/>
</dbReference>
<evidence type="ECO:0000313" key="2">
    <source>
        <dbReference type="EMBL" id="VFS78947.1"/>
    </source>
</evidence>
<gene>
    <name evidence="2" type="primary">gmr_7</name>
    <name evidence="2" type="ORF">NCTC12993_05733</name>
</gene>
<dbReference type="EC" id="3.1.4.52" evidence="2"/>
<protein>
    <submittedName>
        <fullName evidence="2">Cyclic di-GMP phosphodiesterase Gmr</fullName>
        <ecNumber evidence="2">3.1.4.52</ecNumber>
    </submittedName>
</protein>
<dbReference type="PANTHER" id="PTHR33121">
    <property type="entry name" value="CYCLIC DI-GMP PHOSPHODIESTERASE PDEF"/>
    <property type="match status" value="1"/>
</dbReference>
<dbReference type="InterPro" id="IPR035919">
    <property type="entry name" value="EAL_sf"/>
</dbReference>
<dbReference type="InterPro" id="IPR050706">
    <property type="entry name" value="Cyclic-di-GMP_PDE-like"/>
</dbReference>
<reference evidence="2 3" key="1">
    <citation type="submission" date="2019-03" db="EMBL/GenBank/DDBJ databases">
        <authorList>
            <consortium name="Pathogen Informatics"/>
        </authorList>
    </citation>
    <scope>NUCLEOTIDE SEQUENCE [LARGE SCALE GENOMIC DNA]</scope>
    <source>
        <strain evidence="2 3">NCTC12993</strain>
    </source>
</reference>
<dbReference type="GO" id="GO:0071111">
    <property type="term" value="F:cyclic-guanylate-specific phosphodiesterase activity"/>
    <property type="evidence" value="ECO:0007669"/>
    <property type="project" value="UniProtKB-EC"/>
</dbReference>
<dbReference type="EMBL" id="CAADJD010000024">
    <property type="protein sequence ID" value="VFS78947.1"/>
    <property type="molecule type" value="Genomic_DNA"/>
</dbReference>
<keyword evidence="2" id="KW-0378">Hydrolase</keyword>
<dbReference type="PROSITE" id="PS50883">
    <property type="entry name" value="EAL"/>
    <property type="match status" value="1"/>
</dbReference>
<sequence>MTISNPDITLETMKQLKDIGVRFLIDDFGTGYSALSYLKRFPFDGIKLDKSFVFAMEESENAKIIVENIIGLGKAYSLAVTAEGVETAEQLKRLKHYHCDEAQGYFIGKPVALDVLNLEALLQS</sequence>
<dbReference type="SUPFAM" id="SSF141868">
    <property type="entry name" value="EAL domain-like"/>
    <property type="match status" value="1"/>
</dbReference>
<dbReference type="InterPro" id="IPR001633">
    <property type="entry name" value="EAL_dom"/>
</dbReference>
<accession>A0A485BYN0</accession>
<dbReference type="Proteomes" id="UP000401081">
    <property type="component" value="Unassembled WGS sequence"/>
</dbReference>
<organism evidence="2 3">
    <name type="scientific">Kluyvera cryocrescens</name>
    <name type="common">Kluyvera citrophila</name>
    <dbReference type="NCBI Taxonomy" id="580"/>
    <lineage>
        <taxon>Bacteria</taxon>
        <taxon>Pseudomonadati</taxon>
        <taxon>Pseudomonadota</taxon>
        <taxon>Gammaproteobacteria</taxon>
        <taxon>Enterobacterales</taxon>
        <taxon>Enterobacteriaceae</taxon>
        <taxon>Kluyvera</taxon>
    </lineage>
</organism>
<proteinExistence type="predicted"/>
<keyword evidence="3" id="KW-1185">Reference proteome</keyword>
<dbReference type="Gene3D" id="3.20.20.450">
    <property type="entry name" value="EAL domain"/>
    <property type="match status" value="1"/>
</dbReference>
<feature type="domain" description="EAL" evidence="1">
    <location>
        <begin position="1"/>
        <end position="124"/>
    </location>
</feature>
<evidence type="ECO:0000313" key="3">
    <source>
        <dbReference type="Proteomes" id="UP000401081"/>
    </source>
</evidence>